<dbReference type="GO" id="GO:0004803">
    <property type="term" value="F:transposase activity"/>
    <property type="evidence" value="ECO:0007669"/>
    <property type="project" value="InterPro"/>
</dbReference>
<gene>
    <name evidence="1" type="ORF">FYC62_03935</name>
</gene>
<dbReference type="GO" id="GO:0003677">
    <property type="term" value="F:DNA binding"/>
    <property type="evidence" value="ECO:0007669"/>
    <property type="project" value="InterPro"/>
</dbReference>
<dbReference type="Gene3D" id="1.10.10.10">
    <property type="entry name" value="Winged helix-like DNA-binding domain superfamily/Winged helix DNA-binding domain"/>
    <property type="match status" value="1"/>
</dbReference>
<evidence type="ECO:0000313" key="2">
    <source>
        <dbReference type="Proteomes" id="UP000323653"/>
    </source>
</evidence>
<keyword evidence="2" id="KW-1185">Reference proteome</keyword>
<reference evidence="1 2" key="1">
    <citation type="submission" date="2019-08" db="EMBL/GenBank/DDBJ databases">
        <title>Pedobacter sp. nov., isolated from Han river, South Korea.</title>
        <authorList>
            <person name="Lee D.-H."/>
            <person name="Kim Y.-S."/>
            <person name="Hwang E.-M."/>
            <person name="Le Tran T.C."/>
            <person name="Cha C.-J."/>
        </authorList>
    </citation>
    <scope>NUCLEOTIDE SEQUENCE [LARGE SCALE GENOMIC DNA]</scope>
    <source>
        <strain evidence="1 2">CJ43</strain>
    </source>
</reference>
<protein>
    <submittedName>
        <fullName evidence="1">Transposase</fullName>
    </submittedName>
</protein>
<dbReference type="AlphaFoldDB" id="A0A5C0VIR9"/>
<dbReference type="SUPFAM" id="SSF46689">
    <property type="entry name" value="Homeodomain-like"/>
    <property type="match status" value="1"/>
</dbReference>
<dbReference type="InterPro" id="IPR009057">
    <property type="entry name" value="Homeodomain-like_sf"/>
</dbReference>
<accession>A0A5C0VIR9</accession>
<sequence>MSTMKKQFTVEQRVNIVKEAEQIGFNEAAHKHGISSRAIYRWKDKFISGGEKALKYGAKIDPEVRSLREENDRLKKLIVKQALIIEIKEELIKKTSLRISKESRS</sequence>
<dbReference type="Proteomes" id="UP000323653">
    <property type="component" value="Chromosome"/>
</dbReference>
<organism evidence="1 2">
    <name type="scientific">Pedobacter aquae</name>
    <dbReference type="NCBI Taxonomy" id="2605747"/>
    <lineage>
        <taxon>Bacteria</taxon>
        <taxon>Pseudomonadati</taxon>
        <taxon>Bacteroidota</taxon>
        <taxon>Sphingobacteriia</taxon>
        <taxon>Sphingobacteriales</taxon>
        <taxon>Sphingobacteriaceae</taxon>
        <taxon>Pedobacter</taxon>
    </lineage>
</organism>
<dbReference type="KEGG" id="pej:FYC62_03935"/>
<dbReference type="InterPro" id="IPR002514">
    <property type="entry name" value="Transposase_8"/>
</dbReference>
<evidence type="ECO:0000313" key="1">
    <source>
        <dbReference type="EMBL" id="QEK50914.1"/>
    </source>
</evidence>
<dbReference type="GO" id="GO:0006313">
    <property type="term" value="P:DNA transposition"/>
    <property type="evidence" value="ECO:0007669"/>
    <property type="project" value="InterPro"/>
</dbReference>
<proteinExistence type="predicted"/>
<dbReference type="EMBL" id="CP043329">
    <property type="protein sequence ID" value="QEK50914.1"/>
    <property type="molecule type" value="Genomic_DNA"/>
</dbReference>
<dbReference type="Pfam" id="PF01527">
    <property type="entry name" value="HTH_Tnp_1"/>
    <property type="match status" value="1"/>
</dbReference>
<name>A0A5C0VIR9_9SPHI</name>
<dbReference type="InterPro" id="IPR036388">
    <property type="entry name" value="WH-like_DNA-bd_sf"/>
</dbReference>